<reference evidence="10" key="1">
    <citation type="submission" date="2025-08" db="UniProtKB">
        <authorList>
            <consortium name="RefSeq"/>
        </authorList>
    </citation>
    <scope>IDENTIFICATION</scope>
    <source>
        <tissue evidence="10">Gonads</tissue>
    </source>
</reference>
<dbReference type="GO" id="GO:0005737">
    <property type="term" value="C:cytoplasm"/>
    <property type="evidence" value="ECO:0007669"/>
    <property type="project" value="UniProtKB-SubCell"/>
</dbReference>
<name>A0A1S3I062_LINAN</name>
<protein>
    <submittedName>
        <fullName evidence="10">Lymphoid-restricted membrane protein-like</fullName>
    </submittedName>
</protein>
<dbReference type="GeneID" id="106159793"/>
<comment type="subcellular location">
    <subcellularLocation>
        <location evidence="2">Cytoplasm</location>
    </subcellularLocation>
    <subcellularLocation>
        <location evidence="1">Membrane</location>
        <topology evidence="1">Single-pass membrane protein</topology>
    </subcellularLocation>
</comment>
<keyword evidence="7" id="KW-0472">Membrane</keyword>
<keyword evidence="4" id="KW-0812">Transmembrane</keyword>
<organism evidence="9 10">
    <name type="scientific">Lingula anatina</name>
    <name type="common">Brachiopod</name>
    <name type="synonym">Lingula unguis</name>
    <dbReference type="NCBI Taxonomy" id="7574"/>
    <lineage>
        <taxon>Eukaryota</taxon>
        <taxon>Metazoa</taxon>
        <taxon>Spiralia</taxon>
        <taxon>Lophotrochozoa</taxon>
        <taxon>Brachiopoda</taxon>
        <taxon>Linguliformea</taxon>
        <taxon>Lingulata</taxon>
        <taxon>Lingulida</taxon>
        <taxon>Linguloidea</taxon>
        <taxon>Lingulidae</taxon>
        <taxon>Lingula</taxon>
    </lineage>
</organism>
<dbReference type="RefSeq" id="XP_013391650.1">
    <property type="nucleotide sequence ID" value="XM_013536196.1"/>
</dbReference>
<dbReference type="InterPro" id="IPR008677">
    <property type="entry name" value="MRVI1"/>
</dbReference>
<gene>
    <name evidence="10" type="primary">LOC106159793</name>
</gene>
<dbReference type="AlphaFoldDB" id="A0A1S3I062"/>
<evidence type="ECO:0000256" key="7">
    <source>
        <dbReference type="ARBA" id="ARBA00023136"/>
    </source>
</evidence>
<dbReference type="PANTHER" id="PTHR15352">
    <property type="entry name" value="LYMPHOID-RESTRICTED MEMBRANE PROTEIN, JAW1"/>
    <property type="match status" value="1"/>
</dbReference>
<dbReference type="InParanoid" id="A0A1S3I062"/>
<dbReference type="Pfam" id="PF05781">
    <property type="entry name" value="MRVI1"/>
    <property type="match status" value="1"/>
</dbReference>
<keyword evidence="5" id="KW-1133">Transmembrane helix</keyword>
<keyword evidence="6" id="KW-0175">Coiled coil</keyword>
<accession>A0A1S3I062</accession>
<dbReference type="PANTHER" id="PTHR15352:SF1">
    <property type="entry name" value="KASH5-LIKE COILED-COIL DOMAIN-CONTAINING PROTEIN"/>
    <property type="match status" value="1"/>
</dbReference>
<evidence type="ECO:0000256" key="3">
    <source>
        <dbReference type="ARBA" id="ARBA00022490"/>
    </source>
</evidence>
<proteinExistence type="predicted"/>
<dbReference type="OrthoDB" id="10062605at2759"/>
<dbReference type="Proteomes" id="UP000085678">
    <property type="component" value="Unplaced"/>
</dbReference>
<evidence type="ECO:0000256" key="1">
    <source>
        <dbReference type="ARBA" id="ARBA00004167"/>
    </source>
</evidence>
<evidence type="ECO:0000313" key="9">
    <source>
        <dbReference type="Proteomes" id="UP000085678"/>
    </source>
</evidence>
<feature type="region of interest" description="Disordered" evidence="8">
    <location>
        <begin position="1"/>
        <end position="41"/>
    </location>
</feature>
<dbReference type="GO" id="GO:0016020">
    <property type="term" value="C:membrane"/>
    <property type="evidence" value="ECO:0007669"/>
    <property type="project" value="UniProtKB-SubCell"/>
</dbReference>
<evidence type="ECO:0000256" key="2">
    <source>
        <dbReference type="ARBA" id="ARBA00004496"/>
    </source>
</evidence>
<dbReference type="STRING" id="7574.A0A1S3I062"/>
<keyword evidence="9" id="KW-1185">Reference proteome</keyword>
<evidence type="ECO:0000256" key="8">
    <source>
        <dbReference type="SAM" id="MobiDB-lite"/>
    </source>
</evidence>
<keyword evidence="3" id="KW-0963">Cytoplasm</keyword>
<feature type="compositionally biased region" description="Basic and acidic residues" evidence="8">
    <location>
        <begin position="1"/>
        <end position="10"/>
    </location>
</feature>
<dbReference type="KEGG" id="lak:106159793"/>
<evidence type="ECO:0000256" key="5">
    <source>
        <dbReference type="ARBA" id="ARBA00022989"/>
    </source>
</evidence>
<sequence length="262" mass="28631">MQEEVSKETGEENVPTFESSAPCTTTSSSDTDSSVTASASTSHSQAKFNQLALAFKTDKTTVEKRLELQGHIRSVAEDSILNEIGDMKNSIEMLGLLCTDQESRDLYNAVQKHVEVVEYSTLRMSGHAELHGAVKQECRLSKAVDSMVQYVENLKRLHEKLSTELDETKRILKDNKIMCPSLSSDLGDSVLLRRTTTLKFTPPTHRTKSLPSSLTAVNYIPVTDKKEVNGPNARRRASVAALPRMLGGTGGVGFSASSPVSK</sequence>
<evidence type="ECO:0000313" key="10">
    <source>
        <dbReference type="RefSeq" id="XP_013391650.1"/>
    </source>
</evidence>
<evidence type="ECO:0000256" key="6">
    <source>
        <dbReference type="ARBA" id="ARBA00023054"/>
    </source>
</evidence>
<evidence type="ECO:0000256" key="4">
    <source>
        <dbReference type="ARBA" id="ARBA00022692"/>
    </source>
</evidence>
<feature type="compositionally biased region" description="Low complexity" evidence="8">
    <location>
        <begin position="19"/>
        <end position="41"/>
    </location>
</feature>